<dbReference type="CDD" id="cd01428">
    <property type="entry name" value="ADK"/>
    <property type="match status" value="1"/>
</dbReference>
<feature type="binding site" evidence="5">
    <location>
        <position position="120"/>
    </location>
    <ligand>
        <name>ATP</name>
        <dbReference type="ChEBI" id="CHEBI:30616"/>
    </ligand>
</feature>
<feature type="binding site" evidence="5">
    <location>
        <position position="37"/>
    </location>
    <ligand>
        <name>AMP</name>
        <dbReference type="ChEBI" id="CHEBI:456215"/>
    </ligand>
</feature>
<comment type="domain">
    <text evidence="5">Consists of three domains, a large central CORE domain and two small peripheral domains, NMPbind and LID, which undergo movements during catalysis. The LID domain closes over the site of phosphoryl transfer upon ATP binding. Assembling and dissambling the active center during each catalytic cycle provides an effective means to prevent ATP hydrolysis. Some bacteria have evolved a zinc-coordinating structure that stabilizes the LID domain.</text>
</comment>
<accession>A0A2X3KYU1</accession>
<dbReference type="AlphaFoldDB" id="A0A2X3KYU1"/>
<keyword evidence="5" id="KW-0963">Cytoplasm</keyword>
<feature type="binding site" evidence="5">
    <location>
        <begin position="129"/>
        <end position="130"/>
    </location>
    <ligand>
        <name>ATP</name>
        <dbReference type="ChEBI" id="CHEBI:30616"/>
    </ligand>
</feature>
<dbReference type="SUPFAM" id="SSF57774">
    <property type="entry name" value="Microbial and mitochondrial ADK, insert 'zinc finger' domain"/>
    <property type="match status" value="1"/>
</dbReference>
<dbReference type="SUPFAM" id="SSF52540">
    <property type="entry name" value="P-loop containing nucleoside triphosphate hydrolases"/>
    <property type="match status" value="1"/>
</dbReference>
<feature type="binding site" evidence="5">
    <location>
        <position position="126"/>
    </location>
    <ligand>
        <name>Zn(2+)</name>
        <dbReference type="ChEBI" id="CHEBI:29105"/>
        <note>structural</note>
    </ligand>
</feature>
<evidence type="ECO:0000259" key="8">
    <source>
        <dbReference type="Pfam" id="PF05191"/>
    </source>
</evidence>
<comment type="function">
    <text evidence="5">Catalyzes the reversible transfer of the terminal phosphate group between ATP and AMP. Plays an important role in cellular energy homeostasis and in adenine nucleotide metabolism.</text>
</comment>
<dbReference type="InterPro" id="IPR000850">
    <property type="entry name" value="Adenylat/UMP-CMP_kin"/>
</dbReference>
<dbReference type="Proteomes" id="UP000249818">
    <property type="component" value="Chromosome BARAN1"/>
</dbReference>
<evidence type="ECO:0000313" key="9">
    <source>
        <dbReference type="EMBL" id="SQD92696.1"/>
    </source>
</evidence>
<feature type="binding site" evidence="5">
    <location>
        <position position="143"/>
    </location>
    <ligand>
        <name>Zn(2+)</name>
        <dbReference type="ChEBI" id="CHEBI:29105"/>
        <note>structural</note>
    </ligand>
</feature>
<evidence type="ECO:0000256" key="5">
    <source>
        <dbReference type="HAMAP-Rule" id="MF_00235"/>
    </source>
</evidence>
<dbReference type="InterPro" id="IPR006259">
    <property type="entry name" value="Adenyl_kin_sub"/>
</dbReference>
<feature type="region of interest" description="LID" evidence="5">
    <location>
        <begin position="119"/>
        <end position="156"/>
    </location>
</feature>
<comment type="pathway">
    <text evidence="5">Purine metabolism; AMP biosynthesis via salvage pathway; AMP from ADP: step 1/1.</text>
</comment>
<dbReference type="Gene3D" id="3.40.50.300">
    <property type="entry name" value="P-loop containing nucleotide triphosphate hydrolases"/>
    <property type="match status" value="1"/>
</dbReference>
<evidence type="ECO:0000256" key="1">
    <source>
        <dbReference type="ARBA" id="ARBA00022679"/>
    </source>
</evidence>
<keyword evidence="1 5" id="KW-0808">Transferase</keyword>
<dbReference type="GO" id="GO:0004017">
    <property type="term" value="F:AMP kinase activity"/>
    <property type="evidence" value="ECO:0007669"/>
    <property type="project" value="UniProtKB-UniRule"/>
</dbReference>
<dbReference type="Pfam" id="PF05191">
    <property type="entry name" value="ADK_lid"/>
    <property type="match status" value="1"/>
</dbReference>
<dbReference type="GO" id="GO:0005524">
    <property type="term" value="F:ATP binding"/>
    <property type="evidence" value="ECO:0007669"/>
    <property type="project" value="UniProtKB-UniRule"/>
</dbReference>
<dbReference type="RefSeq" id="WP_122030883.1">
    <property type="nucleotide sequence ID" value="NZ_LS483254.1"/>
</dbReference>
<proteinExistence type="inferred from homology"/>
<organism evidence="9 10">
    <name type="scientific">Candidatus Bipolaricaulis anaerobius</name>
    <dbReference type="NCBI Taxonomy" id="2026885"/>
    <lineage>
        <taxon>Bacteria</taxon>
        <taxon>Candidatus Bipolaricaulota</taxon>
        <taxon>Candidatus Bipolaricaulia</taxon>
        <taxon>Candidatus Bipolaricaulales</taxon>
        <taxon>Candidatus Bipolaricaulaceae</taxon>
        <taxon>Candidatus Bipolaricaulis</taxon>
    </lineage>
</organism>
<name>A0A2X3KYU1_9BACT</name>
<dbReference type="KEGG" id="bana:BARAN1_0672"/>
<comment type="similarity">
    <text evidence="5 6">Belongs to the adenylate kinase family.</text>
</comment>
<keyword evidence="5 7" id="KW-0067">ATP-binding</keyword>
<dbReference type="GO" id="GO:0005737">
    <property type="term" value="C:cytoplasm"/>
    <property type="evidence" value="ECO:0007669"/>
    <property type="project" value="UniProtKB-SubCell"/>
</dbReference>
<evidence type="ECO:0000313" key="10">
    <source>
        <dbReference type="Proteomes" id="UP000249818"/>
    </source>
</evidence>
<feature type="binding site" evidence="5">
    <location>
        <position position="153"/>
    </location>
    <ligand>
        <name>AMP</name>
        <dbReference type="ChEBI" id="CHEBI:456215"/>
    </ligand>
</feature>
<reference evidence="10" key="1">
    <citation type="submission" date="2018-05" db="EMBL/GenBank/DDBJ databases">
        <authorList>
            <person name="Hao L."/>
        </authorList>
    </citation>
    <scope>NUCLEOTIDE SEQUENCE [LARGE SCALE GENOMIC DNA]</scope>
</reference>
<evidence type="ECO:0000256" key="7">
    <source>
        <dbReference type="RuleBase" id="RU003331"/>
    </source>
</evidence>
<dbReference type="PRINTS" id="PR00094">
    <property type="entry name" value="ADENYLTKNASE"/>
</dbReference>
<evidence type="ECO:0000256" key="3">
    <source>
        <dbReference type="ARBA" id="ARBA00022741"/>
    </source>
</evidence>
<dbReference type="EC" id="2.7.4.3" evidence="5 7"/>
<dbReference type="Pfam" id="PF00406">
    <property type="entry name" value="ADK"/>
    <property type="match status" value="1"/>
</dbReference>
<feature type="binding site" evidence="5">
    <location>
        <position position="192"/>
    </location>
    <ligand>
        <name>ATP</name>
        <dbReference type="ChEBI" id="CHEBI:30616"/>
    </ligand>
</feature>
<evidence type="ECO:0000256" key="2">
    <source>
        <dbReference type="ARBA" id="ARBA00022727"/>
    </source>
</evidence>
<feature type="binding site" evidence="5">
    <location>
        <position position="164"/>
    </location>
    <ligand>
        <name>AMP</name>
        <dbReference type="ChEBI" id="CHEBI:456215"/>
    </ligand>
</feature>
<dbReference type="GO" id="GO:0008270">
    <property type="term" value="F:zinc ion binding"/>
    <property type="evidence" value="ECO:0007669"/>
    <property type="project" value="UniProtKB-UniRule"/>
</dbReference>
<evidence type="ECO:0000256" key="4">
    <source>
        <dbReference type="ARBA" id="ARBA00022777"/>
    </source>
</evidence>
<dbReference type="NCBIfam" id="TIGR01351">
    <property type="entry name" value="adk"/>
    <property type="match status" value="1"/>
</dbReference>
<dbReference type="InterPro" id="IPR007862">
    <property type="entry name" value="Adenylate_kinase_lid-dom"/>
</dbReference>
<dbReference type="EMBL" id="LS483254">
    <property type="protein sequence ID" value="SQD92696.1"/>
    <property type="molecule type" value="Genomic_DNA"/>
</dbReference>
<evidence type="ECO:0000256" key="6">
    <source>
        <dbReference type="RuleBase" id="RU003330"/>
    </source>
</evidence>
<comment type="catalytic activity">
    <reaction evidence="5 7">
        <text>AMP + ATP = 2 ADP</text>
        <dbReference type="Rhea" id="RHEA:12973"/>
        <dbReference type="ChEBI" id="CHEBI:30616"/>
        <dbReference type="ChEBI" id="CHEBI:456215"/>
        <dbReference type="ChEBI" id="CHEBI:456216"/>
        <dbReference type="EC" id="2.7.4.3"/>
    </reaction>
</comment>
<dbReference type="UniPathway" id="UPA00588">
    <property type="reaction ID" value="UER00649"/>
</dbReference>
<dbReference type="FunFam" id="3.40.50.300:FF:000106">
    <property type="entry name" value="Adenylate kinase mitochondrial"/>
    <property type="match status" value="1"/>
</dbReference>
<protein>
    <recommendedName>
        <fullName evidence="5 7">Adenylate kinase</fullName>
        <shortName evidence="5">AK</shortName>
        <ecNumber evidence="5 7">2.7.4.3</ecNumber>
    </recommendedName>
    <alternativeName>
        <fullName evidence="5">ATP-AMP transphosphorylase</fullName>
    </alternativeName>
    <alternativeName>
        <fullName evidence="5">ATP:AMP phosphotransferase</fullName>
    </alternativeName>
    <alternativeName>
        <fullName evidence="5">Adenylate monophosphate kinase</fullName>
    </alternativeName>
</protein>
<feature type="binding site" evidence="5">
    <location>
        <begin position="11"/>
        <end position="16"/>
    </location>
    <ligand>
        <name>ATP</name>
        <dbReference type="ChEBI" id="CHEBI:30616"/>
    </ligand>
</feature>
<feature type="binding site" evidence="5">
    <location>
        <position position="32"/>
    </location>
    <ligand>
        <name>AMP</name>
        <dbReference type="ChEBI" id="CHEBI:456215"/>
    </ligand>
</feature>
<dbReference type="InterPro" id="IPR033690">
    <property type="entry name" value="Adenylat_kinase_CS"/>
</dbReference>
<feature type="binding site" evidence="5">
    <location>
        <begin position="58"/>
        <end position="60"/>
    </location>
    <ligand>
        <name>AMP</name>
        <dbReference type="ChEBI" id="CHEBI:456215"/>
    </ligand>
</feature>
<dbReference type="PROSITE" id="PS00113">
    <property type="entry name" value="ADENYLATE_KINASE"/>
    <property type="match status" value="1"/>
</dbReference>
<dbReference type="InterPro" id="IPR036193">
    <property type="entry name" value="ADK_active_lid_dom_sf"/>
</dbReference>
<dbReference type="OrthoDB" id="9805030at2"/>
<dbReference type="GO" id="GO:0044209">
    <property type="term" value="P:AMP salvage"/>
    <property type="evidence" value="ECO:0007669"/>
    <property type="project" value="UniProtKB-UniRule"/>
</dbReference>
<feature type="domain" description="Adenylate kinase active site lid" evidence="8">
    <location>
        <begin position="120"/>
        <end position="155"/>
    </location>
</feature>
<feature type="binding site" evidence="5">
    <location>
        <begin position="83"/>
        <end position="86"/>
    </location>
    <ligand>
        <name>AMP</name>
        <dbReference type="ChEBI" id="CHEBI:456215"/>
    </ligand>
</feature>
<dbReference type="HAMAP" id="MF_00235">
    <property type="entry name" value="Adenylate_kinase_Adk"/>
    <property type="match status" value="1"/>
</dbReference>
<comment type="subcellular location">
    <subcellularLocation>
        <location evidence="5 7">Cytoplasm</location>
    </subcellularLocation>
</comment>
<feature type="binding site" evidence="5">
    <location>
        <position position="90"/>
    </location>
    <ligand>
        <name>AMP</name>
        <dbReference type="ChEBI" id="CHEBI:456215"/>
    </ligand>
</feature>
<dbReference type="PANTHER" id="PTHR23359">
    <property type="entry name" value="NUCLEOTIDE KINASE"/>
    <property type="match status" value="1"/>
</dbReference>
<dbReference type="InterPro" id="IPR027417">
    <property type="entry name" value="P-loop_NTPase"/>
</dbReference>
<sequence length="207" mass="22724">MRNVVLLGPPGAGKGTIAVRVAEELNLFHLSTGDVLREEVARGTELGKEARGFMDRGELVPDEVVLAMVRERVRGRGGVLLDGFPRTLAQADGLAKFLPVHVVVYLAVGKDEVVRRLGSRRVCASCGAVYNLVTQRPRTPGRCDRCGGELRQRPDDAPEVVAHRYEVYERESRPLIEHYARQGLLVSVDAARPPEAVVADVIRVLRS</sequence>
<gene>
    <name evidence="5 9" type="primary">adk</name>
    <name evidence="9" type="ORF">BARAN1_0672</name>
</gene>
<keyword evidence="5" id="KW-0479">Metal-binding</keyword>
<feature type="binding site" evidence="5">
    <location>
        <position position="146"/>
    </location>
    <ligand>
        <name>Zn(2+)</name>
        <dbReference type="ChEBI" id="CHEBI:29105"/>
        <note>structural</note>
    </ligand>
</feature>
<keyword evidence="4 5" id="KW-0418">Kinase</keyword>
<keyword evidence="2 5" id="KW-0545">Nucleotide biosynthesis</keyword>
<keyword evidence="10" id="KW-1185">Reference proteome</keyword>
<dbReference type="NCBIfam" id="NF011100">
    <property type="entry name" value="PRK14527.1"/>
    <property type="match status" value="1"/>
</dbReference>
<feature type="binding site" evidence="5">
    <location>
        <position position="123"/>
    </location>
    <ligand>
        <name>Zn(2+)</name>
        <dbReference type="ChEBI" id="CHEBI:29105"/>
        <note>structural</note>
    </ligand>
</feature>
<feature type="region of interest" description="NMP" evidence="5">
    <location>
        <begin position="31"/>
        <end position="60"/>
    </location>
</feature>
<keyword evidence="3 5" id="KW-0547">Nucleotide-binding</keyword>
<comment type="subunit">
    <text evidence="5 7">Monomer.</text>
</comment>
<keyword evidence="5" id="KW-0862">Zinc</keyword>